<dbReference type="CDD" id="cd13156">
    <property type="entry name" value="KOW_RPL6"/>
    <property type="match status" value="1"/>
</dbReference>
<accession>A0AAD9V1Y4</accession>
<evidence type="ECO:0000313" key="9">
    <source>
        <dbReference type="Proteomes" id="UP001249851"/>
    </source>
</evidence>
<comment type="similarity">
    <text evidence="1">Belongs to the eukaryotic ribosomal protein eL6 family.</text>
</comment>
<dbReference type="AlphaFoldDB" id="A0AAD9V1Y4"/>
<evidence type="ECO:0000313" key="8">
    <source>
        <dbReference type="EMBL" id="KAK2558319.1"/>
    </source>
</evidence>
<dbReference type="InterPro" id="IPR008991">
    <property type="entry name" value="Translation_prot_SH3-like_sf"/>
</dbReference>
<reference evidence="8" key="1">
    <citation type="journal article" date="2023" name="G3 (Bethesda)">
        <title>Whole genome assembly and annotation of the endangered Caribbean coral Acropora cervicornis.</title>
        <authorList>
            <person name="Selwyn J.D."/>
            <person name="Vollmer S.V."/>
        </authorList>
    </citation>
    <scope>NUCLEOTIDE SEQUENCE</scope>
    <source>
        <strain evidence="8">K2</strain>
    </source>
</reference>
<dbReference type="InterPro" id="IPR041997">
    <property type="entry name" value="Ribosomal_eL6_KOW"/>
</dbReference>
<dbReference type="GO" id="GO:0003723">
    <property type="term" value="F:RNA binding"/>
    <property type="evidence" value="ECO:0007669"/>
    <property type="project" value="TreeGrafter"/>
</dbReference>
<dbReference type="PANTHER" id="PTHR10715:SF0">
    <property type="entry name" value="LARGE RIBOSOMAL SUBUNIT PROTEIN EL6"/>
    <property type="match status" value="1"/>
</dbReference>
<protein>
    <recommendedName>
        <fullName evidence="4">Large ribosomal subunit protein eL6</fullName>
    </recommendedName>
    <alternativeName>
        <fullName evidence="5">60S ribosomal protein L6</fullName>
    </alternativeName>
</protein>
<feature type="compositionally biased region" description="Acidic residues" evidence="7">
    <location>
        <begin position="136"/>
        <end position="147"/>
    </location>
</feature>
<dbReference type="GO" id="GO:0002181">
    <property type="term" value="P:cytoplasmic translation"/>
    <property type="evidence" value="ECO:0007669"/>
    <property type="project" value="TreeGrafter"/>
</dbReference>
<dbReference type="Gene3D" id="2.30.30.30">
    <property type="match status" value="1"/>
</dbReference>
<keyword evidence="2 8" id="KW-0689">Ribosomal protein</keyword>
<dbReference type="PANTHER" id="PTHR10715">
    <property type="entry name" value="60S RIBOSOMAL PROTEIN L6"/>
    <property type="match status" value="1"/>
</dbReference>
<feature type="region of interest" description="Disordered" evidence="7">
    <location>
        <begin position="129"/>
        <end position="151"/>
    </location>
</feature>
<dbReference type="SUPFAM" id="SSF50104">
    <property type="entry name" value="Translation proteins SH3-like domain"/>
    <property type="match status" value="1"/>
</dbReference>
<evidence type="ECO:0000256" key="4">
    <source>
        <dbReference type="ARBA" id="ARBA00035233"/>
    </source>
</evidence>
<dbReference type="Proteomes" id="UP001249851">
    <property type="component" value="Unassembled WGS sequence"/>
</dbReference>
<gene>
    <name evidence="8" type="ORF">P5673_019446</name>
</gene>
<dbReference type="InterPro" id="IPR014722">
    <property type="entry name" value="Rib_uL2_dom2"/>
</dbReference>
<evidence type="ECO:0000256" key="3">
    <source>
        <dbReference type="ARBA" id="ARBA00023274"/>
    </source>
</evidence>
<organism evidence="8 9">
    <name type="scientific">Acropora cervicornis</name>
    <name type="common">Staghorn coral</name>
    <dbReference type="NCBI Taxonomy" id="6130"/>
    <lineage>
        <taxon>Eukaryota</taxon>
        <taxon>Metazoa</taxon>
        <taxon>Cnidaria</taxon>
        <taxon>Anthozoa</taxon>
        <taxon>Hexacorallia</taxon>
        <taxon>Scleractinia</taxon>
        <taxon>Astrocoeniina</taxon>
        <taxon>Acroporidae</taxon>
        <taxon>Acropora</taxon>
    </lineage>
</organism>
<keyword evidence="9" id="KW-1185">Reference proteome</keyword>
<feature type="region of interest" description="Disordered" evidence="7">
    <location>
        <begin position="1"/>
        <end position="42"/>
    </location>
</feature>
<sequence length="193" mass="22068">MADADDETLQNGKLGDKKGKKKSRFYPTEDVKKPVKNKKPRKPIKLRASITPGTILILLDEIDQGKKAIFLKQLTSGLLLVTGPSKLSQVPLKRVKQQYVIATKTKIDIGDFQLPEGLTDELFKRKAKKRKRSEDMFTEETQEDENPSQEFVEKQEAVDEHILAKIAEVEHLELYMETPFSLKKGQYPHAMIF</sequence>
<reference evidence="8" key="2">
    <citation type="journal article" date="2023" name="Science">
        <title>Genomic signatures of disease resistance in endangered staghorn corals.</title>
        <authorList>
            <person name="Vollmer S.V."/>
            <person name="Selwyn J.D."/>
            <person name="Despard B.A."/>
            <person name="Roesel C.L."/>
        </authorList>
    </citation>
    <scope>NUCLEOTIDE SEQUENCE</scope>
    <source>
        <strain evidence="8">K2</strain>
    </source>
</reference>
<name>A0AAD9V1Y4_ACRCE</name>
<dbReference type="InterPro" id="IPR000915">
    <property type="entry name" value="60S_ribosomal_eL6"/>
</dbReference>
<evidence type="ECO:0000256" key="7">
    <source>
        <dbReference type="SAM" id="MobiDB-lite"/>
    </source>
</evidence>
<evidence type="ECO:0000256" key="5">
    <source>
        <dbReference type="ARBA" id="ARBA00035351"/>
    </source>
</evidence>
<evidence type="ECO:0000256" key="6">
    <source>
        <dbReference type="ARBA" id="ARBA00046388"/>
    </source>
</evidence>
<evidence type="ECO:0000256" key="1">
    <source>
        <dbReference type="ARBA" id="ARBA00010592"/>
    </source>
</evidence>
<dbReference type="Pfam" id="PF01159">
    <property type="entry name" value="Ribosomal_L6e"/>
    <property type="match status" value="1"/>
</dbReference>
<comment type="caution">
    <text evidence="8">The sequence shown here is derived from an EMBL/GenBank/DDBJ whole genome shotgun (WGS) entry which is preliminary data.</text>
</comment>
<keyword evidence="3" id="KW-0687">Ribonucleoprotein</keyword>
<comment type="subunit">
    <text evidence="6">Component of the large ribosomal subunit. May bind IPO9 with low affinity.</text>
</comment>
<evidence type="ECO:0000256" key="2">
    <source>
        <dbReference type="ARBA" id="ARBA00022980"/>
    </source>
</evidence>
<dbReference type="EMBL" id="JARQWQ010000045">
    <property type="protein sequence ID" value="KAK2558319.1"/>
    <property type="molecule type" value="Genomic_DNA"/>
</dbReference>
<proteinExistence type="inferred from homology"/>
<dbReference type="GO" id="GO:0003735">
    <property type="term" value="F:structural constituent of ribosome"/>
    <property type="evidence" value="ECO:0007669"/>
    <property type="project" value="InterPro"/>
</dbReference>
<dbReference type="GO" id="GO:0000027">
    <property type="term" value="P:ribosomal large subunit assembly"/>
    <property type="evidence" value="ECO:0007669"/>
    <property type="project" value="TreeGrafter"/>
</dbReference>
<dbReference type="GO" id="GO:0022625">
    <property type="term" value="C:cytosolic large ribosomal subunit"/>
    <property type="evidence" value="ECO:0007669"/>
    <property type="project" value="TreeGrafter"/>
</dbReference>